<feature type="region of interest" description="Disordered" evidence="5">
    <location>
        <begin position="1"/>
        <end position="66"/>
    </location>
</feature>
<evidence type="ECO:0000256" key="2">
    <source>
        <dbReference type="ARBA" id="ARBA00022692"/>
    </source>
</evidence>
<gene>
    <name evidence="7" type="ORF">Natoc_0002</name>
</gene>
<dbReference type="InterPro" id="IPR001733">
    <property type="entry name" value="Peptidase_S26B"/>
</dbReference>
<evidence type="ECO:0000313" key="7">
    <source>
        <dbReference type="EMBL" id="AGB35886.1"/>
    </source>
</evidence>
<reference evidence="7 8" key="1">
    <citation type="submission" date="2012-11" db="EMBL/GenBank/DDBJ databases">
        <title>FINISHED of Natronococcus occultus SP4, DSM 3396.</title>
        <authorList>
            <consortium name="DOE Joint Genome Institute"/>
            <person name="Eisen J."/>
            <person name="Huntemann M."/>
            <person name="Wei C.-L."/>
            <person name="Han J."/>
            <person name="Detter J.C."/>
            <person name="Han C."/>
            <person name="Tapia R."/>
            <person name="Chen A."/>
            <person name="Kyrpides N."/>
            <person name="Mavromatis K."/>
            <person name="Markowitz V."/>
            <person name="Szeto E."/>
            <person name="Ivanova N."/>
            <person name="Mikhailova N."/>
            <person name="Ovchinnikova G."/>
            <person name="Pagani I."/>
            <person name="Pati A."/>
            <person name="Goodwin L."/>
            <person name="Nordberg H.P."/>
            <person name="Cantor M.N."/>
            <person name="Hua S.X."/>
            <person name="Woyke T."/>
            <person name="Eisen J."/>
            <person name="Klenk H.-P."/>
            <person name="Klenk H.-P."/>
        </authorList>
    </citation>
    <scope>NUCLEOTIDE SEQUENCE [LARGE SCALE GENOMIC DNA]</scope>
    <source>
        <strain evidence="7 8">SP4</strain>
    </source>
</reference>
<proteinExistence type="predicted"/>
<dbReference type="CDD" id="cd06530">
    <property type="entry name" value="S26_SPase_I"/>
    <property type="match status" value="1"/>
</dbReference>
<dbReference type="Proteomes" id="UP000010878">
    <property type="component" value="Chromosome"/>
</dbReference>
<dbReference type="InterPro" id="IPR019533">
    <property type="entry name" value="Peptidase_S26"/>
</dbReference>
<organism evidence="7 8">
    <name type="scientific">Natronococcus occultus SP4</name>
    <dbReference type="NCBI Taxonomy" id="694430"/>
    <lineage>
        <taxon>Archaea</taxon>
        <taxon>Methanobacteriati</taxon>
        <taxon>Methanobacteriota</taxon>
        <taxon>Stenosarchaea group</taxon>
        <taxon>Halobacteria</taxon>
        <taxon>Halobacteriales</taxon>
        <taxon>Natrialbaceae</taxon>
        <taxon>Natronococcus</taxon>
    </lineage>
</organism>
<comment type="subcellular location">
    <subcellularLocation>
        <location evidence="1">Membrane</location>
    </subcellularLocation>
</comment>
<name>L0JT33_9EURY</name>
<feature type="compositionally biased region" description="Basic and acidic residues" evidence="5">
    <location>
        <begin position="42"/>
        <end position="53"/>
    </location>
</feature>
<evidence type="ECO:0000256" key="1">
    <source>
        <dbReference type="ARBA" id="ARBA00004370"/>
    </source>
</evidence>
<dbReference type="GO" id="GO:0016020">
    <property type="term" value="C:membrane"/>
    <property type="evidence" value="ECO:0007669"/>
    <property type="project" value="UniProtKB-SubCell"/>
</dbReference>
<feature type="compositionally biased region" description="Basic and acidic residues" evidence="5">
    <location>
        <begin position="7"/>
        <end position="29"/>
    </location>
</feature>
<accession>L0JT33</accession>
<keyword evidence="3 6" id="KW-1133">Transmembrane helix</keyword>
<dbReference type="PANTHER" id="PTHR10806">
    <property type="entry name" value="SIGNAL PEPTIDASE COMPLEX CATALYTIC SUBUNIT SEC11"/>
    <property type="match status" value="1"/>
</dbReference>
<dbReference type="AlphaFoldDB" id="L0JT33"/>
<keyword evidence="4 6" id="KW-0472">Membrane</keyword>
<dbReference type="GO" id="GO:0004252">
    <property type="term" value="F:serine-type endopeptidase activity"/>
    <property type="evidence" value="ECO:0007669"/>
    <property type="project" value="InterPro"/>
</dbReference>
<sequence length="328" mass="34435">MSGPDSGDERTDDTGEPHRHDPSETRSDGPDEPGSGASDQPGVDRDSRADRSVVQHGGSGSESDDVSIEDDGVVRWFFKTDDDSVVLVRDVLSSVAIVAVIGLLLFGISGVWPPLVAVESGSMEPNMEVGDLIFVVADDRFVGDGATGDTGVVTHEDGEDHEKFGMAGDVVVFEPNGQAHQTPVIHRAHFWVEEGENWVDTKAEPEYVDGASCDQLQTCPAAHDGFVTKGDANPYYDQYQRGGANTDVVQPDWITGKASFRIPWLGYVRLTFDSILGGVLAPQPGLETVAGATGTETPLSNVGAVGTGAAGLAATGAGAAMAAGRRRQ</sequence>
<evidence type="ECO:0000256" key="3">
    <source>
        <dbReference type="ARBA" id="ARBA00022989"/>
    </source>
</evidence>
<keyword evidence="8" id="KW-1185">Reference proteome</keyword>
<dbReference type="OrthoDB" id="4822at2157"/>
<dbReference type="STRING" id="694430.Natoc_0002"/>
<dbReference type="SUPFAM" id="SSF51306">
    <property type="entry name" value="LexA/Signal peptidase"/>
    <property type="match status" value="1"/>
</dbReference>
<dbReference type="GO" id="GO:0006465">
    <property type="term" value="P:signal peptide processing"/>
    <property type="evidence" value="ECO:0007669"/>
    <property type="project" value="InterPro"/>
</dbReference>
<dbReference type="PANTHER" id="PTHR10806:SF6">
    <property type="entry name" value="SIGNAL PEPTIDASE COMPLEX CATALYTIC SUBUNIT SEC11"/>
    <property type="match status" value="1"/>
</dbReference>
<evidence type="ECO:0000256" key="6">
    <source>
        <dbReference type="SAM" id="Phobius"/>
    </source>
</evidence>
<feature type="transmembrane region" description="Helical" evidence="6">
    <location>
        <begin position="91"/>
        <end position="112"/>
    </location>
</feature>
<dbReference type="eggNOG" id="arCOG01739">
    <property type="taxonomic scope" value="Archaea"/>
</dbReference>
<dbReference type="InterPro" id="IPR036286">
    <property type="entry name" value="LexA/Signal_pep-like_sf"/>
</dbReference>
<dbReference type="RefSeq" id="WP_015319345.1">
    <property type="nucleotide sequence ID" value="NC_019974.1"/>
</dbReference>
<dbReference type="EMBL" id="CP003929">
    <property type="protein sequence ID" value="AGB35886.1"/>
    <property type="molecule type" value="Genomic_DNA"/>
</dbReference>
<dbReference type="HOGENOM" id="CLU_054902_0_0_2"/>
<dbReference type="GeneID" id="14404221"/>
<protein>
    <submittedName>
        <fullName evidence="7">Signal peptidase I</fullName>
    </submittedName>
</protein>
<keyword evidence="2 6" id="KW-0812">Transmembrane</keyword>
<evidence type="ECO:0000256" key="4">
    <source>
        <dbReference type="ARBA" id="ARBA00023136"/>
    </source>
</evidence>
<evidence type="ECO:0000256" key="5">
    <source>
        <dbReference type="SAM" id="MobiDB-lite"/>
    </source>
</evidence>
<evidence type="ECO:0000313" key="8">
    <source>
        <dbReference type="Proteomes" id="UP000010878"/>
    </source>
</evidence>
<dbReference type="KEGG" id="nou:Natoc_0002"/>